<sequence>MDAGESLLTQLNKLRGPDTIIIGIGNTLKADDAARSLVCKKLHQAKSSAKPIDTGTVPENYIQP</sequence>
<name>X1CPA7_9ZZZZ</name>
<protein>
    <submittedName>
        <fullName evidence="1">Uncharacterized protein</fullName>
    </submittedName>
</protein>
<dbReference type="InterPro" id="IPR023430">
    <property type="entry name" value="Pept_HybD-like_dom_sf"/>
</dbReference>
<dbReference type="EMBL" id="BART01024943">
    <property type="protein sequence ID" value="GAG94802.1"/>
    <property type="molecule type" value="Genomic_DNA"/>
</dbReference>
<reference evidence="1" key="1">
    <citation type="journal article" date="2014" name="Front. Microbiol.">
        <title>High frequency of phylogenetically diverse reductive dehalogenase-homologous genes in deep subseafloor sedimentary metagenomes.</title>
        <authorList>
            <person name="Kawai M."/>
            <person name="Futagami T."/>
            <person name="Toyoda A."/>
            <person name="Takaki Y."/>
            <person name="Nishi S."/>
            <person name="Hori S."/>
            <person name="Arai W."/>
            <person name="Tsubouchi T."/>
            <person name="Morono Y."/>
            <person name="Uchiyama I."/>
            <person name="Ito T."/>
            <person name="Fujiyama A."/>
            <person name="Inagaki F."/>
            <person name="Takami H."/>
        </authorList>
    </citation>
    <scope>NUCLEOTIDE SEQUENCE</scope>
    <source>
        <strain evidence="1">Expedition CK06-06</strain>
    </source>
</reference>
<dbReference type="SUPFAM" id="SSF53163">
    <property type="entry name" value="HybD-like"/>
    <property type="match status" value="1"/>
</dbReference>
<proteinExistence type="predicted"/>
<accession>X1CPA7</accession>
<evidence type="ECO:0000313" key="1">
    <source>
        <dbReference type="EMBL" id="GAG94802.1"/>
    </source>
</evidence>
<dbReference type="Gene3D" id="3.40.50.1450">
    <property type="entry name" value="HybD-like"/>
    <property type="match status" value="1"/>
</dbReference>
<feature type="non-terminal residue" evidence="1">
    <location>
        <position position="64"/>
    </location>
</feature>
<organism evidence="1">
    <name type="scientific">marine sediment metagenome</name>
    <dbReference type="NCBI Taxonomy" id="412755"/>
    <lineage>
        <taxon>unclassified sequences</taxon>
        <taxon>metagenomes</taxon>
        <taxon>ecological metagenomes</taxon>
    </lineage>
</organism>
<gene>
    <name evidence="1" type="ORF">S01H4_44891</name>
</gene>
<dbReference type="AlphaFoldDB" id="X1CPA7"/>
<comment type="caution">
    <text evidence="1">The sequence shown here is derived from an EMBL/GenBank/DDBJ whole genome shotgun (WGS) entry which is preliminary data.</text>
</comment>